<gene>
    <name evidence="2" type="primary">LOC142164063</name>
</gene>
<dbReference type="Proteomes" id="UP000790787">
    <property type="component" value="Chromosome 9"/>
</dbReference>
<keyword evidence="1" id="KW-1185">Reference proteome</keyword>
<evidence type="ECO:0000313" key="2">
    <source>
        <dbReference type="RefSeq" id="XP_075077333.1"/>
    </source>
</evidence>
<sequence>MGETPFSLIYGAKVLIPMKVGEPTLWFSQTNEEANNEVLLVRLDLLEEHRDLVYVRMTTQKQRMERYYNWRVNLCYFKLRDLFLRKVTQSTQKVNAGKLGPTWECPYRVSAVTGKGLYELQNQDGLSCPAIGT</sequence>
<organism evidence="1 2">
    <name type="scientific">Nicotiana tabacum</name>
    <name type="common">Common tobacco</name>
    <dbReference type="NCBI Taxonomy" id="4097"/>
    <lineage>
        <taxon>Eukaryota</taxon>
        <taxon>Viridiplantae</taxon>
        <taxon>Streptophyta</taxon>
        <taxon>Embryophyta</taxon>
        <taxon>Tracheophyta</taxon>
        <taxon>Spermatophyta</taxon>
        <taxon>Magnoliopsida</taxon>
        <taxon>eudicotyledons</taxon>
        <taxon>Gunneridae</taxon>
        <taxon>Pentapetalae</taxon>
        <taxon>asterids</taxon>
        <taxon>lamiids</taxon>
        <taxon>Solanales</taxon>
        <taxon>Solanaceae</taxon>
        <taxon>Nicotianoideae</taxon>
        <taxon>Nicotianeae</taxon>
        <taxon>Nicotiana</taxon>
    </lineage>
</organism>
<proteinExistence type="predicted"/>
<accession>A0AC58RXA7</accession>
<reference evidence="2" key="2">
    <citation type="submission" date="2025-08" db="UniProtKB">
        <authorList>
            <consortium name="RefSeq"/>
        </authorList>
    </citation>
    <scope>IDENTIFICATION</scope>
    <source>
        <tissue evidence="2">Leaf</tissue>
    </source>
</reference>
<dbReference type="RefSeq" id="XP_075077333.1">
    <property type="nucleotide sequence ID" value="XM_075221232.1"/>
</dbReference>
<evidence type="ECO:0000313" key="1">
    <source>
        <dbReference type="Proteomes" id="UP000790787"/>
    </source>
</evidence>
<name>A0AC58RXA7_TOBAC</name>
<reference evidence="1" key="1">
    <citation type="journal article" date="2014" name="Nat. Commun.">
        <title>The tobacco genome sequence and its comparison with those of tomato and potato.</title>
        <authorList>
            <person name="Sierro N."/>
            <person name="Battey J.N."/>
            <person name="Ouadi S."/>
            <person name="Bakaher N."/>
            <person name="Bovet L."/>
            <person name="Willig A."/>
            <person name="Goepfert S."/>
            <person name="Peitsch M.C."/>
            <person name="Ivanov N.V."/>
        </authorList>
    </citation>
    <scope>NUCLEOTIDE SEQUENCE [LARGE SCALE GENOMIC DNA]</scope>
</reference>
<protein>
    <submittedName>
        <fullName evidence="2">Uncharacterized protein LOC142164063</fullName>
    </submittedName>
</protein>